<protein>
    <submittedName>
        <fullName evidence="1">Uncharacterized protein</fullName>
    </submittedName>
</protein>
<evidence type="ECO:0000313" key="1">
    <source>
        <dbReference type="EMBL" id="JAI05140.1"/>
    </source>
</evidence>
<dbReference type="AlphaFoldDB" id="A0A0E9XR60"/>
<dbReference type="EMBL" id="GBXM01003438">
    <property type="protein sequence ID" value="JAI05140.1"/>
    <property type="molecule type" value="Transcribed_RNA"/>
</dbReference>
<sequence length="82" mass="9254">MIIERRCKDVFERKTHNRLRFLSRQALACILSNVGPDFSANALCNGTIFLHKLSSESQVLTTSELDKLFVAGGKNKRAKMID</sequence>
<name>A0A0E9XR60_ANGAN</name>
<reference evidence="1" key="2">
    <citation type="journal article" date="2015" name="Fish Shellfish Immunol.">
        <title>Early steps in the European eel (Anguilla anguilla)-Vibrio vulnificus interaction in the gills: Role of the RtxA13 toxin.</title>
        <authorList>
            <person name="Callol A."/>
            <person name="Pajuelo D."/>
            <person name="Ebbesson L."/>
            <person name="Teles M."/>
            <person name="MacKenzie S."/>
            <person name="Amaro C."/>
        </authorList>
    </citation>
    <scope>NUCLEOTIDE SEQUENCE</scope>
</reference>
<organism evidence="1">
    <name type="scientific">Anguilla anguilla</name>
    <name type="common">European freshwater eel</name>
    <name type="synonym">Muraena anguilla</name>
    <dbReference type="NCBI Taxonomy" id="7936"/>
    <lineage>
        <taxon>Eukaryota</taxon>
        <taxon>Metazoa</taxon>
        <taxon>Chordata</taxon>
        <taxon>Craniata</taxon>
        <taxon>Vertebrata</taxon>
        <taxon>Euteleostomi</taxon>
        <taxon>Actinopterygii</taxon>
        <taxon>Neopterygii</taxon>
        <taxon>Teleostei</taxon>
        <taxon>Anguilliformes</taxon>
        <taxon>Anguillidae</taxon>
        <taxon>Anguilla</taxon>
    </lineage>
</organism>
<accession>A0A0E9XR60</accession>
<proteinExistence type="predicted"/>
<reference evidence="1" key="1">
    <citation type="submission" date="2014-11" db="EMBL/GenBank/DDBJ databases">
        <authorList>
            <person name="Amaro Gonzalez C."/>
        </authorList>
    </citation>
    <scope>NUCLEOTIDE SEQUENCE</scope>
</reference>